<dbReference type="InterPro" id="IPR050270">
    <property type="entry name" value="DegV_domain_contain"/>
</dbReference>
<dbReference type="InterPro" id="IPR043168">
    <property type="entry name" value="DegV_C"/>
</dbReference>
<evidence type="ECO:0000313" key="2">
    <source>
        <dbReference type="EMBL" id="BCS98735.1"/>
    </source>
</evidence>
<evidence type="ECO:0000313" key="3">
    <source>
        <dbReference type="Proteomes" id="UP001320148"/>
    </source>
</evidence>
<dbReference type="PANTHER" id="PTHR33434">
    <property type="entry name" value="DEGV DOMAIN-CONTAINING PROTEIN DR_1986-RELATED"/>
    <property type="match status" value="1"/>
</dbReference>
<reference evidence="2 3" key="1">
    <citation type="submission" date="2021-02" db="EMBL/GenBank/DDBJ databases">
        <title>Complete genome of Desulfoluna sp. strain ASN36.</title>
        <authorList>
            <person name="Takahashi A."/>
            <person name="Kojima H."/>
            <person name="Fukui M."/>
        </authorList>
    </citation>
    <scope>NUCLEOTIDE SEQUENCE [LARGE SCALE GENOMIC DNA]</scope>
    <source>
        <strain evidence="2 3">ASN36</strain>
    </source>
</reference>
<accession>A0ABN6FD72</accession>
<dbReference type="SUPFAM" id="SSF82549">
    <property type="entry name" value="DAK1/DegV-like"/>
    <property type="match status" value="1"/>
</dbReference>
<organism evidence="2 3">
    <name type="scientific">Desulfoluna limicola</name>
    <dbReference type="NCBI Taxonomy" id="2810562"/>
    <lineage>
        <taxon>Bacteria</taxon>
        <taxon>Pseudomonadati</taxon>
        <taxon>Thermodesulfobacteriota</taxon>
        <taxon>Desulfobacteria</taxon>
        <taxon>Desulfobacterales</taxon>
        <taxon>Desulfolunaceae</taxon>
        <taxon>Desulfoluna</taxon>
    </lineage>
</organism>
<evidence type="ECO:0000256" key="1">
    <source>
        <dbReference type="ARBA" id="ARBA00023121"/>
    </source>
</evidence>
<dbReference type="RefSeq" id="WP_236890112.1">
    <property type="nucleotide sequence ID" value="NZ_AP024488.1"/>
</dbReference>
<dbReference type="NCBIfam" id="TIGR00762">
    <property type="entry name" value="DegV"/>
    <property type="match status" value="1"/>
</dbReference>
<name>A0ABN6FD72_9BACT</name>
<dbReference type="EMBL" id="AP024488">
    <property type="protein sequence ID" value="BCS98735.1"/>
    <property type="molecule type" value="Genomic_DNA"/>
</dbReference>
<dbReference type="Gene3D" id="3.30.1180.10">
    <property type="match status" value="1"/>
</dbReference>
<protein>
    <submittedName>
        <fullName evidence="2">DegV domain-containing protein</fullName>
    </submittedName>
</protein>
<proteinExistence type="predicted"/>
<dbReference type="InterPro" id="IPR003797">
    <property type="entry name" value="DegV"/>
</dbReference>
<dbReference type="PROSITE" id="PS51482">
    <property type="entry name" value="DEGV"/>
    <property type="match status" value="1"/>
</dbReference>
<dbReference type="Proteomes" id="UP001320148">
    <property type="component" value="Chromosome"/>
</dbReference>
<dbReference type="PANTHER" id="PTHR33434:SF2">
    <property type="entry name" value="FATTY ACID-BINDING PROTEIN TM_1468"/>
    <property type="match status" value="1"/>
</dbReference>
<keyword evidence="1" id="KW-0446">Lipid-binding</keyword>
<dbReference type="Gene3D" id="3.40.50.10170">
    <property type="match status" value="1"/>
</dbReference>
<sequence length="287" mass="31288">MGQRIAIVTDSTADFPKGVAEKLGINMMPVHVIVDGVEYLDGETITTRQLVERMRTGASVSTRPAAPGEYANLFESLLERYDRVLSFQLSTHLSECYESAKNALSLLHPDDAKRVDVFDTGTLSIGQAIYTIMAIRYLKSHGRIEGMKETLDASVAASVNNITVDKLTWLRKSGKMGALTAVVGKMLDIKPIIALRDGRLTLVNRVRGMSHALDEMAAYAGRVKGDGSQAWEVWVGHCDAEENAFYLRNRLAEALGKESRTIRVVEAGASISVKVGPGSCCWGMVPL</sequence>
<keyword evidence="3" id="KW-1185">Reference proteome</keyword>
<dbReference type="Pfam" id="PF02645">
    <property type="entry name" value="DegV"/>
    <property type="match status" value="1"/>
</dbReference>
<gene>
    <name evidence="2" type="ORF">DSLASN_43670</name>
</gene>